<keyword evidence="2" id="KW-1185">Reference proteome</keyword>
<dbReference type="InParanoid" id="A0A0D0DFK6"/>
<gene>
    <name evidence="1" type="ORF">PAXRUDRAFT_833890</name>
</gene>
<sequence>MPGHAFRMGGFYYKASTGWPCHCGPRTMDIPGFLRLLASDAIMSTFARRHNIPHV</sequence>
<accession>A0A0D0DFK6</accession>
<dbReference type="EMBL" id="KN826161">
    <property type="protein sequence ID" value="KIK79869.1"/>
    <property type="molecule type" value="Genomic_DNA"/>
</dbReference>
<reference evidence="1 2" key="1">
    <citation type="submission" date="2014-04" db="EMBL/GenBank/DDBJ databases">
        <authorList>
            <consortium name="DOE Joint Genome Institute"/>
            <person name="Kuo A."/>
            <person name="Kohler A."/>
            <person name="Jargeat P."/>
            <person name="Nagy L.G."/>
            <person name="Floudas D."/>
            <person name="Copeland A."/>
            <person name="Barry K.W."/>
            <person name="Cichocki N."/>
            <person name="Veneault-Fourrey C."/>
            <person name="LaButti K."/>
            <person name="Lindquist E.A."/>
            <person name="Lipzen A."/>
            <person name="Lundell T."/>
            <person name="Morin E."/>
            <person name="Murat C."/>
            <person name="Sun H."/>
            <person name="Tunlid A."/>
            <person name="Henrissat B."/>
            <person name="Grigoriev I.V."/>
            <person name="Hibbett D.S."/>
            <person name="Martin F."/>
            <person name="Nordberg H.P."/>
            <person name="Cantor M.N."/>
            <person name="Hua S.X."/>
        </authorList>
    </citation>
    <scope>NUCLEOTIDE SEQUENCE [LARGE SCALE GENOMIC DNA]</scope>
    <source>
        <strain evidence="1 2">Ve08.2h10</strain>
    </source>
</reference>
<organism evidence="1 2">
    <name type="scientific">Paxillus rubicundulus Ve08.2h10</name>
    <dbReference type="NCBI Taxonomy" id="930991"/>
    <lineage>
        <taxon>Eukaryota</taxon>
        <taxon>Fungi</taxon>
        <taxon>Dikarya</taxon>
        <taxon>Basidiomycota</taxon>
        <taxon>Agaricomycotina</taxon>
        <taxon>Agaricomycetes</taxon>
        <taxon>Agaricomycetidae</taxon>
        <taxon>Boletales</taxon>
        <taxon>Paxilineae</taxon>
        <taxon>Paxillaceae</taxon>
        <taxon>Paxillus</taxon>
    </lineage>
</organism>
<evidence type="ECO:0000313" key="1">
    <source>
        <dbReference type="EMBL" id="KIK79869.1"/>
    </source>
</evidence>
<proteinExistence type="predicted"/>
<dbReference type="Proteomes" id="UP000054538">
    <property type="component" value="Unassembled WGS sequence"/>
</dbReference>
<dbReference type="HOGENOM" id="CLU_3033020_0_0_1"/>
<name>A0A0D0DFK6_9AGAM</name>
<evidence type="ECO:0000313" key="2">
    <source>
        <dbReference type="Proteomes" id="UP000054538"/>
    </source>
</evidence>
<dbReference type="AlphaFoldDB" id="A0A0D0DFK6"/>
<reference evidence="2" key="2">
    <citation type="submission" date="2015-01" db="EMBL/GenBank/DDBJ databases">
        <title>Evolutionary Origins and Diversification of the Mycorrhizal Mutualists.</title>
        <authorList>
            <consortium name="DOE Joint Genome Institute"/>
            <consortium name="Mycorrhizal Genomics Consortium"/>
            <person name="Kohler A."/>
            <person name="Kuo A."/>
            <person name="Nagy L.G."/>
            <person name="Floudas D."/>
            <person name="Copeland A."/>
            <person name="Barry K.W."/>
            <person name="Cichocki N."/>
            <person name="Veneault-Fourrey C."/>
            <person name="LaButti K."/>
            <person name="Lindquist E.A."/>
            <person name="Lipzen A."/>
            <person name="Lundell T."/>
            <person name="Morin E."/>
            <person name="Murat C."/>
            <person name="Riley R."/>
            <person name="Ohm R."/>
            <person name="Sun H."/>
            <person name="Tunlid A."/>
            <person name="Henrissat B."/>
            <person name="Grigoriev I.V."/>
            <person name="Hibbett D.S."/>
            <person name="Martin F."/>
        </authorList>
    </citation>
    <scope>NUCLEOTIDE SEQUENCE [LARGE SCALE GENOMIC DNA]</scope>
    <source>
        <strain evidence="2">Ve08.2h10</strain>
    </source>
</reference>
<protein>
    <submittedName>
        <fullName evidence="1">Uncharacterized protein</fullName>
    </submittedName>
</protein>